<dbReference type="PRINTS" id="PR00081">
    <property type="entry name" value="GDHRDH"/>
</dbReference>
<dbReference type="InterPro" id="IPR002347">
    <property type="entry name" value="SDR_fam"/>
</dbReference>
<dbReference type="RefSeq" id="WP_256602698.1">
    <property type="nucleotide sequence ID" value="NZ_JANIBJ010000021.1"/>
</dbReference>
<dbReference type="InterPro" id="IPR036291">
    <property type="entry name" value="NAD(P)-bd_dom_sf"/>
</dbReference>
<name>A0ABT1THE2_9GAMM</name>
<reference evidence="1 2" key="1">
    <citation type="submission" date="2022-07" db="EMBL/GenBank/DDBJ databases">
        <title>Methylomonas rivi sp. nov., Methylomonas rosea sp. nov., Methylomonas aureus sp. nov. and Methylomonas subterranea sp. nov., four novel methanotrophs isolated from a freshwater creek and the deep terrestrial subsurface.</title>
        <authorList>
            <person name="Abin C."/>
            <person name="Sankaranarayanan K."/>
            <person name="Garner C."/>
            <person name="Sindelar R."/>
            <person name="Kotary K."/>
            <person name="Garner R."/>
            <person name="Barclay S."/>
            <person name="Lawson P."/>
            <person name="Krumholz L."/>
        </authorList>
    </citation>
    <scope>NUCLEOTIDE SEQUENCE [LARGE SCALE GENOMIC DNA]</scope>
    <source>
        <strain evidence="1 2">SURF-2</strain>
    </source>
</reference>
<dbReference type="Pfam" id="PF00106">
    <property type="entry name" value="adh_short"/>
    <property type="match status" value="1"/>
</dbReference>
<accession>A0ABT1THE2</accession>
<gene>
    <name evidence="1" type="ORF">NP590_12250</name>
</gene>
<dbReference type="PANTHER" id="PTHR43431">
    <property type="entry name" value="OXIDOREDUCTASE, SHORT CHAIN DEHYDROGENASE/REDUCTASE FAMILY (AFU_ORTHOLOGUE AFUA_5G14000)"/>
    <property type="match status" value="1"/>
</dbReference>
<proteinExistence type="predicted"/>
<comment type="caution">
    <text evidence="1">The sequence shown here is derived from an EMBL/GenBank/DDBJ whole genome shotgun (WGS) entry which is preliminary data.</text>
</comment>
<dbReference type="PANTHER" id="PTHR43431:SF1">
    <property type="entry name" value="OS08G0476300 PROTEIN"/>
    <property type="match status" value="1"/>
</dbReference>
<evidence type="ECO:0000313" key="2">
    <source>
        <dbReference type="Proteomes" id="UP001524499"/>
    </source>
</evidence>
<dbReference type="EMBL" id="JANIBJ010000021">
    <property type="protein sequence ID" value="MCQ8104878.1"/>
    <property type="molecule type" value="Genomic_DNA"/>
</dbReference>
<dbReference type="Gene3D" id="3.40.50.720">
    <property type="entry name" value="NAD(P)-binding Rossmann-like Domain"/>
    <property type="match status" value="1"/>
</dbReference>
<organism evidence="1 2">
    <name type="scientific">Methylomonas subterranea</name>
    <dbReference type="NCBI Taxonomy" id="2952225"/>
    <lineage>
        <taxon>Bacteria</taxon>
        <taxon>Pseudomonadati</taxon>
        <taxon>Pseudomonadota</taxon>
        <taxon>Gammaproteobacteria</taxon>
        <taxon>Methylococcales</taxon>
        <taxon>Methylococcaceae</taxon>
        <taxon>Methylomonas</taxon>
    </lineage>
</organism>
<dbReference type="SUPFAM" id="SSF51735">
    <property type="entry name" value="NAD(P)-binding Rossmann-fold domains"/>
    <property type="match status" value="1"/>
</dbReference>
<keyword evidence="2" id="KW-1185">Reference proteome</keyword>
<protein>
    <submittedName>
        <fullName evidence="1">SDR family NAD(P)-dependent oxidoreductase</fullName>
    </submittedName>
</protein>
<dbReference type="Proteomes" id="UP001524499">
    <property type="component" value="Unassembled WGS sequence"/>
</dbReference>
<sequence>MKTFQDIWRSAKVTRHLYIGPVSLIFHFRRKPKITNNLLLSLKRKLFHHFFLENINEAINTLKQEHQDFYKKESTSRQIAVIVGVGPGFGYSLVEKLAIAGYHVVAVSRDAGRLEKLVNRLILLNSNILAYSCDATDESAVKELFSYVSKNFGVPHLVVYSVQYFSPGRVTEVELPAFEEGWRNNCLGGFLVAREACRAMQAEKRGTILLVGSTSSLFAREDHLNLAVGKFGLRALAQVLAREAWPFGVHVTHLIIDAEIDEGVERNVNRPKANPNNIANSVLFLHEQSPDSWTSEMDTRPNQEKFWEHC</sequence>
<evidence type="ECO:0000313" key="1">
    <source>
        <dbReference type="EMBL" id="MCQ8104878.1"/>
    </source>
</evidence>